<dbReference type="Pfam" id="PF01475">
    <property type="entry name" value="FUR"/>
    <property type="match status" value="1"/>
</dbReference>
<protein>
    <recommendedName>
        <fullName evidence="3">Ferric uptake regulation protein</fullName>
    </recommendedName>
</protein>
<proteinExistence type="predicted"/>
<dbReference type="PANTHER" id="PTHR33202">
    <property type="entry name" value="ZINC UPTAKE REGULATION PROTEIN"/>
    <property type="match status" value="1"/>
</dbReference>
<dbReference type="EMBL" id="BNBA01000012">
    <property type="protein sequence ID" value="GHH53211.1"/>
    <property type="molecule type" value="Genomic_DNA"/>
</dbReference>
<dbReference type="GO" id="GO:0003700">
    <property type="term" value="F:DNA-binding transcription factor activity"/>
    <property type="evidence" value="ECO:0007669"/>
    <property type="project" value="InterPro"/>
</dbReference>
<organism evidence="1 2">
    <name type="scientific">Xanthomonas boreopolis</name>
    <dbReference type="NCBI Taxonomy" id="86183"/>
    <lineage>
        <taxon>Bacteria</taxon>
        <taxon>Pseudomonadati</taxon>
        <taxon>Pseudomonadota</taxon>
        <taxon>Gammaproteobacteria</taxon>
        <taxon>Lysobacterales</taxon>
        <taxon>Lysobacteraceae</taxon>
        <taxon>Xanthomonas</taxon>
    </lineage>
</organism>
<dbReference type="GO" id="GO:0008270">
    <property type="term" value="F:zinc ion binding"/>
    <property type="evidence" value="ECO:0007669"/>
    <property type="project" value="TreeGrafter"/>
</dbReference>
<dbReference type="GO" id="GO:1900376">
    <property type="term" value="P:regulation of secondary metabolite biosynthetic process"/>
    <property type="evidence" value="ECO:0007669"/>
    <property type="project" value="TreeGrafter"/>
</dbReference>
<dbReference type="Proteomes" id="UP000623958">
    <property type="component" value="Unassembled WGS sequence"/>
</dbReference>
<dbReference type="SUPFAM" id="SSF46785">
    <property type="entry name" value="Winged helix' DNA-binding domain"/>
    <property type="match status" value="1"/>
</dbReference>
<keyword evidence="2" id="KW-1185">Reference proteome</keyword>
<dbReference type="PANTHER" id="PTHR33202:SF7">
    <property type="entry name" value="FERRIC UPTAKE REGULATION PROTEIN"/>
    <property type="match status" value="1"/>
</dbReference>
<dbReference type="AlphaFoldDB" id="A0A919F7W6"/>
<dbReference type="InterPro" id="IPR036388">
    <property type="entry name" value="WH-like_DNA-bd_sf"/>
</dbReference>
<evidence type="ECO:0008006" key="3">
    <source>
        <dbReference type="Google" id="ProtNLM"/>
    </source>
</evidence>
<sequence>MNEPALRALLAEAGLRVTRPRLAVLQALASQAQPVDAMWLHRRLRDHEARIGLGTVYRALRDLERLALASVSATPHGRLRWRLAASPPSLPALPADASLPGSTAVAALAEQAARLGYHLVPMAHAAGTVLPQETP</sequence>
<evidence type="ECO:0000313" key="2">
    <source>
        <dbReference type="Proteomes" id="UP000623958"/>
    </source>
</evidence>
<dbReference type="Gene3D" id="1.10.10.10">
    <property type="entry name" value="Winged helix-like DNA-binding domain superfamily/Winged helix DNA-binding domain"/>
    <property type="match status" value="1"/>
</dbReference>
<dbReference type="InterPro" id="IPR036390">
    <property type="entry name" value="WH_DNA-bd_sf"/>
</dbReference>
<dbReference type="RefSeq" id="WP_434029185.1">
    <property type="nucleotide sequence ID" value="NZ_BNBA01000012.1"/>
</dbReference>
<gene>
    <name evidence="1" type="ORF">GCM10009090_18150</name>
</gene>
<name>A0A919F7W6_9XANT</name>
<dbReference type="GO" id="GO:0000976">
    <property type="term" value="F:transcription cis-regulatory region binding"/>
    <property type="evidence" value="ECO:0007669"/>
    <property type="project" value="TreeGrafter"/>
</dbReference>
<comment type="caution">
    <text evidence="1">The sequence shown here is derived from an EMBL/GenBank/DDBJ whole genome shotgun (WGS) entry which is preliminary data.</text>
</comment>
<accession>A0A919F7W6</accession>
<reference evidence="1" key="1">
    <citation type="journal article" date="2014" name="Int. J. Syst. Evol. Microbiol.">
        <title>Complete genome sequence of Corynebacterium casei LMG S-19264T (=DSM 44701T), isolated from a smear-ripened cheese.</title>
        <authorList>
            <consortium name="US DOE Joint Genome Institute (JGI-PGF)"/>
            <person name="Walter F."/>
            <person name="Albersmeier A."/>
            <person name="Kalinowski J."/>
            <person name="Ruckert C."/>
        </authorList>
    </citation>
    <scope>NUCLEOTIDE SEQUENCE</scope>
    <source>
        <strain evidence="1">JCM 13306</strain>
    </source>
</reference>
<dbReference type="GO" id="GO:0045892">
    <property type="term" value="P:negative regulation of DNA-templated transcription"/>
    <property type="evidence" value="ECO:0007669"/>
    <property type="project" value="TreeGrafter"/>
</dbReference>
<reference evidence="1" key="2">
    <citation type="submission" date="2020-09" db="EMBL/GenBank/DDBJ databases">
        <authorList>
            <person name="Sun Q."/>
            <person name="Ohkuma M."/>
        </authorList>
    </citation>
    <scope>NUCLEOTIDE SEQUENCE</scope>
    <source>
        <strain evidence="1">JCM 13306</strain>
    </source>
</reference>
<evidence type="ECO:0000313" key="1">
    <source>
        <dbReference type="EMBL" id="GHH53211.1"/>
    </source>
</evidence>
<dbReference type="InterPro" id="IPR002481">
    <property type="entry name" value="FUR"/>
</dbReference>